<evidence type="ECO:0000256" key="4">
    <source>
        <dbReference type="ARBA" id="ARBA00023163"/>
    </source>
</evidence>
<organism evidence="6 7">
    <name type="scientific">Glaciihabitans tibetensis</name>
    <dbReference type="NCBI Taxonomy" id="1266600"/>
    <lineage>
        <taxon>Bacteria</taxon>
        <taxon>Bacillati</taxon>
        <taxon>Actinomycetota</taxon>
        <taxon>Actinomycetes</taxon>
        <taxon>Micrococcales</taxon>
        <taxon>Microbacteriaceae</taxon>
        <taxon>Glaciihabitans</taxon>
    </lineage>
</organism>
<dbReference type="Gene3D" id="1.10.10.10">
    <property type="entry name" value="Winged helix-like DNA-binding domain superfamily/Winged helix DNA-binding domain"/>
    <property type="match status" value="1"/>
</dbReference>
<proteinExistence type="inferred from homology"/>
<dbReference type="SUPFAM" id="SSF46785">
    <property type="entry name" value="Winged helix' DNA-binding domain"/>
    <property type="match status" value="1"/>
</dbReference>
<accession>A0A2T0V5T2</accession>
<evidence type="ECO:0000313" key="6">
    <source>
        <dbReference type="EMBL" id="PRY65438.1"/>
    </source>
</evidence>
<dbReference type="InterPro" id="IPR036390">
    <property type="entry name" value="WH_DNA-bd_sf"/>
</dbReference>
<dbReference type="Proteomes" id="UP000237983">
    <property type="component" value="Unassembled WGS sequence"/>
</dbReference>
<dbReference type="GO" id="GO:0032993">
    <property type="term" value="C:protein-DNA complex"/>
    <property type="evidence" value="ECO:0007669"/>
    <property type="project" value="TreeGrafter"/>
</dbReference>
<dbReference type="InterPro" id="IPR005119">
    <property type="entry name" value="LysR_subst-bd"/>
</dbReference>
<dbReference type="PANTHER" id="PTHR30346:SF0">
    <property type="entry name" value="HCA OPERON TRANSCRIPTIONAL ACTIVATOR HCAR"/>
    <property type="match status" value="1"/>
</dbReference>
<keyword evidence="7" id="KW-1185">Reference proteome</keyword>
<gene>
    <name evidence="6" type="ORF">B0I08_11070</name>
</gene>
<dbReference type="GO" id="GO:0003677">
    <property type="term" value="F:DNA binding"/>
    <property type="evidence" value="ECO:0007669"/>
    <property type="project" value="UniProtKB-KW"/>
</dbReference>
<protein>
    <submittedName>
        <fullName evidence="6">DNA-binding transcriptional LysR family regulator</fullName>
    </submittedName>
</protein>
<evidence type="ECO:0000313" key="7">
    <source>
        <dbReference type="Proteomes" id="UP000237983"/>
    </source>
</evidence>
<dbReference type="PANTHER" id="PTHR30346">
    <property type="entry name" value="TRANSCRIPTIONAL DUAL REGULATOR HCAR-RELATED"/>
    <property type="match status" value="1"/>
</dbReference>
<dbReference type="EMBL" id="PVTL01000010">
    <property type="protein sequence ID" value="PRY65438.1"/>
    <property type="molecule type" value="Genomic_DNA"/>
</dbReference>
<dbReference type="Pfam" id="PF00126">
    <property type="entry name" value="HTH_1"/>
    <property type="match status" value="1"/>
</dbReference>
<dbReference type="Pfam" id="PF03466">
    <property type="entry name" value="LysR_substrate"/>
    <property type="match status" value="1"/>
</dbReference>
<evidence type="ECO:0000256" key="1">
    <source>
        <dbReference type="ARBA" id="ARBA00009437"/>
    </source>
</evidence>
<keyword evidence="3 6" id="KW-0238">DNA-binding</keyword>
<feature type="domain" description="HTH lysR-type" evidence="5">
    <location>
        <begin position="1"/>
        <end position="58"/>
    </location>
</feature>
<dbReference type="OrthoDB" id="3636008at2"/>
<dbReference type="AlphaFoldDB" id="A0A2T0V5T2"/>
<dbReference type="RefSeq" id="WP_106214684.1">
    <property type="nucleotide sequence ID" value="NZ_PVTL01000010.1"/>
</dbReference>
<comment type="similarity">
    <text evidence="1">Belongs to the LysR transcriptional regulatory family.</text>
</comment>
<dbReference type="Gene3D" id="3.40.190.290">
    <property type="match status" value="1"/>
</dbReference>
<sequence length="300" mass="32496">MDFRQLEVFRAIAEELHFGRAAQKLFMAQPSVTQALQKLEADVGARLVHRTSRSVQLTPAGTVFLSEIERVFAAADRAVTLARQAAHGRVGALRIATNYPASRLLLLPLLEDLRRRDTGITTMLRELGSPEQLRALLRGDLDLGLVYGPVDEPGLGSAYLLSVPVVAIVRAGHPLAATEVLSFSDIPRYPYLTGFAAASSVIETAIVAAAAEHGVHLTAASGTTDLASYQLELETTDSIGFSSEQRGEQSRANGMHLLRLGPVEPQLEIHVAWNLQQSEPSVNTVIERLIELAESNRVHG</sequence>
<dbReference type="GO" id="GO:0003700">
    <property type="term" value="F:DNA-binding transcription factor activity"/>
    <property type="evidence" value="ECO:0007669"/>
    <property type="project" value="InterPro"/>
</dbReference>
<evidence type="ECO:0000256" key="3">
    <source>
        <dbReference type="ARBA" id="ARBA00023125"/>
    </source>
</evidence>
<dbReference type="InterPro" id="IPR036388">
    <property type="entry name" value="WH-like_DNA-bd_sf"/>
</dbReference>
<keyword evidence="4" id="KW-0804">Transcription</keyword>
<dbReference type="PROSITE" id="PS50931">
    <property type="entry name" value="HTH_LYSR"/>
    <property type="match status" value="1"/>
</dbReference>
<keyword evidence="2" id="KW-0805">Transcription regulation</keyword>
<dbReference type="InterPro" id="IPR000847">
    <property type="entry name" value="LysR_HTH_N"/>
</dbReference>
<evidence type="ECO:0000259" key="5">
    <source>
        <dbReference type="PROSITE" id="PS50931"/>
    </source>
</evidence>
<evidence type="ECO:0000256" key="2">
    <source>
        <dbReference type="ARBA" id="ARBA00023015"/>
    </source>
</evidence>
<name>A0A2T0V5T2_9MICO</name>
<dbReference type="SUPFAM" id="SSF53850">
    <property type="entry name" value="Periplasmic binding protein-like II"/>
    <property type="match status" value="1"/>
</dbReference>
<comment type="caution">
    <text evidence="6">The sequence shown here is derived from an EMBL/GenBank/DDBJ whole genome shotgun (WGS) entry which is preliminary data.</text>
</comment>
<dbReference type="FunFam" id="1.10.10.10:FF:000001">
    <property type="entry name" value="LysR family transcriptional regulator"/>
    <property type="match status" value="1"/>
</dbReference>
<reference evidence="6 7" key="1">
    <citation type="submission" date="2018-03" db="EMBL/GenBank/DDBJ databases">
        <title>Genomic Encyclopedia of Type Strains, Phase III (KMG-III): the genomes of soil and plant-associated and newly described type strains.</title>
        <authorList>
            <person name="Whitman W."/>
        </authorList>
    </citation>
    <scope>NUCLEOTIDE SEQUENCE [LARGE SCALE GENOMIC DNA]</scope>
    <source>
        <strain evidence="6 7">CGMCC 1.12484</strain>
    </source>
</reference>
<dbReference type="PRINTS" id="PR00039">
    <property type="entry name" value="HTHLYSR"/>
</dbReference>